<accession>A0A8F9TV84</accession>
<feature type="domain" description="Glutaredoxin" evidence="1">
    <location>
        <begin position="8"/>
        <end position="59"/>
    </location>
</feature>
<dbReference type="AlphaFoldDB" id="A0A8F9TV84"/>
<evidence type="ECO:0000259" key="1">
    <source>
        <dbReference type="Pfam" id="PF00462"/>
    </source>
</evidence>
<dbReference type="CDD" id="cd02976">
    <property type="entry name" value="NrdH"/>
    <property type="match status" value="1"/>
</dbReference>
<protein>
    <submittedName>
        <fullName evidence="2">Glutaredoxin family protein</fullName>
    </submittedName>
</protein>
<dbReference type="KEGG" id="ole:K0B96_13975"/>
<sequence length="87" mass="9794">MSADYPILYVKAGCPWCHEAVSFLDEHGVSYREVDVSADQGAFDELRRKSGQTKAPTLDWHGDVLADFGVEELVPFLQKHDVKLEDN</sequence>
<dbReference type="PROSITE" id="PS00195">
    <property type="entry name" value="GLUTAREDOXIN_1"/>
    <property type="match status" value="1"/>
</dbReference>
<proteinExistence type="predicted"/>
<keyword evidence="3" id="KW-1185">Reference proteome</keyword>
<dbReference type="InterPro" id="IPR011767">
    <property type="entry name" value="GLR_AS"/>
</dbReference>
<gene>
    <name evidence="2" type="ORF">K0B96_13975</name>
</gene>
<organism evidence="2 3">
    <name type="scientific">Horticoccus luteus</name>
    <dbReference type="NCBI Taxonomy" id="2862869"/>
    <lineage>
        <taxon>Bacteria</taxon>
        <taxon>Pseudomonadati</taxon>
        <taxon>Verrucomicrobiota</taxon>
        <taxon>Opitutia</taxon>
        <taxon>Opitutales</taxon>
        <taxon>Opitutaceae</taxon>
        <taxon>Horticoccus</taxon>
    </lineage>
</organism>
<dbReference type="Pfam" id="PF00462">
    <property type="entry name" value="Glutaredoxin"/>
    <property type="match status" value="1"/>
</dbReference>
<evidence type="ECO:0000313" key="3">
    <source>
        <dbReference type="Proteomes" id="UP000825051"/>
    </source>
</evidence>
<dbReference type="EMBL" id="CP080507">
    <property type="protein sequence ID" value="QYM78394.1"/>
    <property type="molecule type" value="Genomic_DNA"/>
</dbReference>
<dbReference type="InterPro" id="IPR036249">
    <property type="entry name" value="Thioredoxin-like_sf"/>
</dbReference>
<dbReference type="RefSeq" id="WP_220161498.1">
    <property type="nucleotide sequence ID" value="NZ_CP080507.1"/>
</dbReference>
<reference evidence="2" key="1">
    <citation type="submission" date="2021-08" db="EMBL/GenBank/DDBJ databases">
        <title>Genome of a novel bacterium of the phylum Verrucomicrobia, Oleiharenicola sp. KSB-15.</title>
        <authorList>
            <person name="Chung J.-H."/>
            <person name="Ahn J.-H."/>
            <person name="Yoon Y."/>
            <person name="Kim D.-Y."/>
            <person name="An S.-H."/>
            <person name="Park I."/>
            <person name="Yeon J."/>
        </authorList>
    </citation>
    <scope>NUCLEOTIDE SEQUENCE</scope>
    <source>
        <strain evidence="2">KSB-15</strain>
    </source>
</reference>
<dbReference type="Proteomes" id="UP000825051">
    <property type="component" value="Chromosome"/>
</dbReference>
<dbReference type="Gene3D" id="3.40.30.10">
    <property type="entry name" value="Glutaredoxin"/>
    <property type="match status" value="1"/>
</dbReference>
<dbReference type="PROSITE" id="PS51354">
    <property type="entry name" value="GLUTAREDOXIN_2"/>
    <property type="match status" value="1"/>
</dbReference>
<dbReference type="SUPFAM" id="SSF52833">
    <property type="entry name" value="Thioredoxin-like"/>
    <property type="match status" value="1"/>
</dbReference>
<name>A0A8F9TV84_9BACT</name>
<dbReference type="InterPro" id="IPR002109">
    <property type="entry name" value="Glutaredoxin"/>
</dbReference>
<evidence type="ECO:0000313" key="2">
    <source>
        <dbReference type="EMBL" id="QYM78394.1"/>
    </source>
</evidence>